<dbReference type="EMBL" id="CP036266">
    <property type="protein sequence ID" value="QDT23452.1"/>
    <property type="molecule type" value="Genomic_DNA"/>
</dbReference>
<organism evidence="1 2">
    <name type="scientific">Gimesia chilikensis</name>
    <dbReference type="NCBI Taxonomy" id="2605989"/>
    <lineage>
        <taxon>Bacteria</taxon>
        <taxon>Pseudomonadati</taxon>
        <taxon>Planctomycetota</taxon>
        <taxon>Planctomycetia</taxon>
        <taxon>Planctomycetales</taxon>
        <taxon>Planctomycetaceae</taxon>
        <taxon>Gimesia</taxon>
    </lineage>
</organism>
<protein>
    <submittedName>
        <fullName evidence="1">Uncharacterized protein</fullName>
    </submittedName>
</protein>
<accession>A0A517PVP4</accession>
<sequence length="41" mass="4602">MVARESGGRTNDRSSNYGITLGPINKYKFTSYMILGYGINR</sequence>
<dbReference type="AlphaFoldDB" id="A0A517PVP4"/>
<reference evidence="1 2" key="1">
    <citation type="submission" date="2019-02" db="EMBL/GenBank/DDBJ databases">
        <title>Deep-cultivation of Planctomycetes and their phenomic and genomic characterization uncovers novel biology.</title>
        <authorList>
            <person name="Wiegand S."/>
            <person name="Jogler M."/>
            <person name="Boedeker C."/>
            <person name="Pinto D."/>
            <person name="Vollmers J."/>
            <person name="Rivas-Marin E."/>
            <person name="Kohn T."/>
            <person name="Peeters S.H."/>
            <person name="Heuer A."/>
            <person name="Rast P."/>
            <person name="Oberbeckmann S."/>
            <person name="Bunk B."/>
            <person name="Jeske O."/>
            <person name="Meyerdierks A."/>
            <person name="Storesund J.E."/>
            <person name="Kallscheuer N."/>
            <person name="Luecker S."/>
            <person name="Lage O.M."/>
            <person name="Pohl T."/>
            <person name="Merkel B.J."/>
            <person name="Hornburger P."/>
            <person name="Mueller R.-W."/>
            <person name="Bruemmer F."/>
            <person name="Labrenz M."/>
            <person name="Spormann A.M."/>
            <person name="Op den Camp H."/>
            <person name="Overmann J."/>
            <person name="Amann R."/>
            <person name="Jetten M.S.M."/>
            <person name="Mascher T."/>
            <person name="Medema M.H."/>
            <person name="Devos D.P."/>
            <person name="Kaster A.-K."/>
            <person name="Ovreas L."/>
            <person name="Rohde M."/>
            <person name="Galperin M.Y."/>
            <person name="Jogler C."/>
        </authorList>
    </citation>
    <scope>NUCLEOTIDE SEQUENCE [LARGE SCALE GENOMIC DNA]</scope>
    <source>
        <strain evidence="1 2">HG66A1</strain>
    </source>
</reference>
<evidence type="ECO:0000313" key="2">
    <source>
        <dbReference type="Proteomes" id="UP000320421"/>
    </source>
</evidence>
<keyword evidence="2" id="KW-1185">Reference proteome</keyword>
<proteinExistence type="predicted"/>
<name>A0A517PVP4_9PLAN</name>
<evidence type="ECO:0000313" key="1">
    <source>
        <dbReference type="EMBL" id="QDT23452.1"/>
    </source>
</evidence>
<gene>
    <name evidence="1" type="ORF">HG66A1_52690</name>
</gene>
<dbReference type="Proteomes" id="UP000320421">
    <property type="component" value="Chromosome"/>
</dbReference>